<dbReference type="AlphaFoldDB" id="G1K9B1"/>
<dbReference type="GeneTree" id="ENSGT00390000011362"/>
<dbReference type="CTD" id="79863"/>
<dbReference type="GeneID" id="100566096"/>
<dbReference type="PANTHER" id="PTHR14725:SF0">
    <property type="entry name" value="RIBOSOME-BINDING FACTOR A, MITOCHONDRIAL-RELATED"/>
    <property type="match status" value="1"/>
</dbReference>
<dbReference type="Proteomes" id="UP000001646">
    <property type="component" value="Chromosome 4"/>
</dbReference>
<dbReference type="OrthoDB" id="418445at2759"/>
<dbReference type="InterPro" id="IPR039212">
    <property type="entry name" value="RBFA_mitochondrial"/>
</dbReference>
<dbReference type="Gene3D" id="3.30.300.20">
    <property type="match status" value="1"/>
</dbReference>
<sequence>MWLLRMTAGAAATSAASSSCFSHRASPLLRTAGAVAWLDVSFRGFGAEGGLSPPQRSGCRALHCSGALGGSRNLLRKFLSKKKKKFWYESPSLSSHLTPKPSSLANTLKLAPPKKGDSTRKKVLNVLLFKAVRDVLSTCDAGQEVYDLCVELSKASLTSDFSICRIYWRTTGNIEQDDHIEKVLQKSAPRIRHILITYQVMGNVPSIVFVRDKEDAVVKEIERLLAIADMGPEEGGVELVLNDVSKQSSTTCDVYLDSSPSSVHANLFGIDHEALNKQILEYKRMKKDKEIEGVGLSEQQEQQLAEIRKQKKMRWKKTKKPFDDDITPQKYLMDKYNEAYWDHEVASSQENQLEHESDENDNEVEIDSRTTKVK</sequence>
<proteinExistence type="predicted"/>
<dbReference type="KEGG" id="acs:100566096"/>
<dbReference type="InterPro" id="IPR015946">
    <property type="entry name" value="KH_dom-like_a/b"/>
</dbReference>
<reference evidence="2" key="3">
    <citation type="submission" date="2025-09" db="UniProtKB">
        <authorList>
            <consortium name="Ensembl"/>
        </authorList>
    </citation>
    <scope>IDENTIFICATION</scope>
</reference>
<dbReference type="ExpressionAtlas" id="G1K9B1">
    <property type="expression patterns" value="baseline"/>
</dbReference>
<dbReference type="GO" id="GO:0006364">
    <property type="term" value="P:rRNA processing"/>
    <property type="evidence" value="ECO:0007669"/>
    <property type="project" value="InterPro"/>
</dbReference>
<dbReference type="PANTHER" id="PTHR14725">
    <property type="entry name" value="RIBOSOME-BINDING FACTOR A, MITOCHONDRIAL-RELATED"/>
    <property type="match status" value="1"/>
</dbReference>
<organism evidence="2 3">
    <name type="scientific">Anolis carolinensis</name>
    <name type="common">Green anole</name>
    <name type="synonym">American chameleon</name>
    <dbReference type="NCBI Taxonomy" id="28377"/>
    <lineage>
        <taxon>Eukaryota</taxon>
        <taxon>Metazoa</taxon>
        <taxon>Chordata</taxon>
        <taxon>Craniata</taxon>
        <taxon>Vertebrata</taxon>
        <taxon>Euteleostomi</taxon>
        <taxon>Lepidosauria</taxon>
        <taxon>Squamata</taxon>
        <taxon>Bifurcata</taxon>
        <taxon>Unidentata</taxon>
        <taxon>Episquamata</taxon>
        <taxon>Toxicofera</taxon>
        <taxon>Iguania</taxon>
        <taxon>Dactyloidae</taxon>
        <taxon>Anolis</taxon>
    </lineage>
</organism>
<reference evidence="2 3" key="1">
    <citation type="submission" date="2009-12" db="EMBL/GenBank/DDBJ databases">
        <title>The Genome Sequence of Anolis carolinensis (Green Anole Lizard).</title>
        <authorList>
            <consortium name="The Genome Sequencing Platform"/>
            <person name="Di Palma F."/>
            <person name="Alfoldi J."/>
            <person name="Heiman D."/>
            <person name="Young S."/>
            <person name="Grabherr M."/>
            <person name="Johnson J."/>
            <person name="Lander E.S."/>
            <person name="Lindblad-Toh K."/>
        </authorList>
    </citation>
    <scope>NUCLEOTIDE SEQUENCE [LARGE SCALE GENOMIC DNA]</scope>
    <source>
        <strain evidence="2 3">JBL SC #1</strain>
    </source>
</reference>
<feature type="region of interest" description="Disordered" evidence="1">
    <location>
        <begin position="346"/>
        <end position="374"/>
    </location>
</feature>
<dbReference type="PROSITE" id="PS51257">
    <property type="entry name" value="PROKAR_LIPOPROTEIN"/>
    <property type="match status" value="1"/>
</dbReference>
<feature type="compositionally biased region" description="Acidic residues" evidence="1">
    <location>
        <begin position="356"/>
        <end position="365"/>
    </location>
</feature>
<evidence type="ECO:0000313" key="2">
    <source>
        <dbReference type="Ensembl" id="ENSACAP00000001239.4"/>
    </source>
</evidence>
<dbReference type="Bgee" id="ENSACAG00000001323">
    <property type="expression patterns" value="Expressed in forelimb bud and 13 other cell types or tissues"/>
</dbReference>
<keyword evidence="3" id="KW-1185">Reference proteome</keyword>
<accession>G1K9B1</accession>
<dbReference type="InterPro" id="IPR000238">
    <property type="entry name" value="RbfA"/>
</dbReference>
<gene>
    <name evidence="2" type="primary">RBFA</name>
</gene>
<name>G1K9B1_ANOCA</name>
<dbReference type="InParanoid" id="G1K9B1"/>
<reference evidence="2" key="2">
    <citation type="submission" date="2025-08" db="UniProtKB">
        <authorList>
            <consortium name="Ensembl"/>
        </authorList>
    </citation>
    <scope>IDENTIFICATION</scope>
</reference>
<dbReference type="Pfam" id="PF02033">
    <property type="entry name" value="RBFA"/>
    <property type="match status" value="1"/>
</dbReference>
<dbReference type="RefSeq" id="XP_003219815.2">
    <property type="nucleotide sequence ID" value="XM_003219767.4"/>
</dbReference>
<dbReference type="InterPro" id="IPR023799">
    <property type="entry name" value="RbfA_dom_sf"/>
</dbReference>
<dbReference type="Ensembl" id="ENSACAT00000001272.4">
    <property type="protein sequence ID" value="ENSACAP00000001239.4"/>
    <property type="gene ID" value="ENSACAG00000001323.4"/>
</dbReference>
<protein>
    <submittedName>
        <fullName evidence="2">Ribosome binding factor A</fullName>
    </submittedName>
</protein>
<evidence type="ECO:0000313" key="3">
    <source>
        <dbReference type="Proteomes" id="UP000001646"/>
    </source>
</evidence>
<dbReference type="HOGENOM" id="CLU_067827_0_0_1"/>
<dbReference type="SUPFAM" id="SSF89919">
    <property type="entry name" value="Ribosome-binding factor A, RbfA"/>
    <property type="match status" value="1"/>
</dbReference>
<evidence type="ECO:0000256" key="1">
    <source>
        <dbReference type="SAM" id="MobiDB-lite"/>
    </source>
</evidence>